<protein>
    <submittedName>
        <fullName evidence="1">RecX family transcriptional regulator</fullName>
    </submittedName>
</protein>
<dbReference type="EMBL" id="CP064654">
    <property type="protein sequence ID" value="QPC98270.1"/>
    <property type="molecule type" value="Genomic_DNA"/>
</dbReference>
<evidence type="ECO:0000313" key="1">
    <source>
        <dbReference type="EMBL" id="QPC98270.1"/>
    </source>
</evidence>
<gene>
    <name evidence="1" type="ORF">IRL76_10415</name>
</gene>
<sequence>MDHRHATSRRKQRTVRPLESQRLEELALAYVARFATSAGKLKAYLTRKLRERGWAGETQPDVEGLVARFVDKGYVDDEIYGKARASGLLSRGYGARRIDQDLRAADIAEPLREALGPDEAARRESAVVLARRRRFGPFDTSPPRTPEEAHKLREKRLAAMVRAGHDFDAARHVLEAATIEELEEWVAEARDAD</sequence>
<evidence type="ECO:0000313" key="2">
    <source>
        <dbReference type="Proteomes" id="UP000594459"/>
    </source>
</evidence>
<dbReference type="KEGG" id="qso:IRL76_10415"/>
<keyword evidence="2" id="KW-1185">Reference proteome</keyword>
<proteinExistence type="predicted"/>
<name>A0A7S8F1L9_9SPHN</name>
<accession>A0A7S8F1L9</accession>
<organism evidence="1 2">
    <name type="scientific">Qipengyuania soli</name>
    <dbReference type="NCBI Taxonomy" id="2782568"/>
    <lineage>
        <taxon>Bacteria</taxon>
        <taxon>Pseudomonadati</taxon>
        <taxon>Pseudomonadota</taxon>
        <taxon>Alphaproteobacteria</taxon>
        <taxon>Sphingomonadales</taxon>
        <taxon>Erythrobacteraceae</taxon>
        <taxon>Qipengyuania</taxon>
    </lineage>
</organism>
<reference evidence="1 2" key="1">
    <citation type="submission" date="2020-11" db="EMBL/GenBank/DDBJ databases">
        <title>The genome sequence of Erythrobacter sp. 6D36.</title>
        <authorList>
            <person name="Liu Y."/>
        </authorList>
    </citation>
    <scope>NUCLEOTIDE SEQUENCE [LARGE SCALE GENOMIC DNA]</scope>
    <source>
        <strain evidence="1 2">6D36</strain>
    </source>
</reference>
<dbReference type="Proteomes" id="UP000594459">
    <property type="component" value="Chromosome"/>
</dbReference>
<dbReference type="AlphaFoldDB" id="A0A7S8F1L9"/>